<sequence length="408" mass="45074">MATRSVNDTLTGVGRGTPMGELLREYWMPVLRSQRVTAGGEPVPVELLGERYVIFRGDDGSLGCFAEACPHRGASLALARNEDCALRCIYHGWKFDTSGKVLETPSEPEDGGRFAGLVKLRHFPVVEAGGIVWVWVGGTDRTPSPFPRFAFTDLPAEQVFAIVAVLDCNWMQGLEADIDSAHVSLLHETEAAGGPLRDLLDDRAPHDDIEHTAWGIRYAAIRTLSTGDSLVRIKPMIMPWYTIVPELPNGDRLWHAWVPIDDHRTLFWYLWYNENQPVDPNYFAAQFGLRLDEMNKDNFREGYSRENMWGQDRIAMRDGSSFSGIRGLAMQDIAVQESMGAIVDRTLENPGKSDTGIARARNFLMNAVKTHAAGGVAPGLGADVDYGKITSASLVVPADDASWRELVG</sequence>
<evidence type="ECO:0000256" key="5">
    <source>
        <dbReference type="ARBA" id="ARBA00023014"/>
    </source>
</evidence>
<dbReference type="PANTHER" id="PTHR21266:SF59">
    <property type="entry name" value="BLR4922 PROTEIN"/>
    <property type="match status" value="1"/>
</dbReference>
<dbReference type="GO" id="GO:0051537">
    <property type="term" value="F:2 iron, 2 sulfur cluster binding"/>
    <property type="evidence" value="ECO:0007669"/>
    <property type="project" value="UniProtKB-KW"/>
</dbReference>
<dbReference type="EMBL" id="KP161205">
    <property type="protein sequence ID" value="AJO72761.1"/>
    <property type="molecule type" value="Genomic_DNA"/>
</dbReference>
<dbReference type="Gene3D" id="2.102.10.10">
    <property type="entry name" value="Rieske [2Fe-2S] iron-sulphur domain"/>
    <property type="match status" value="1"/>
</dbReference>
<dbReference type="SUPFAM" id="SSF55961">
    <property type="entry name" value="Bet v1-like"/>
    <property type="match status" value="1"/>
</dbReference>
<protein>
    <submittedName>
        <fullName evidence="7">Arene(Phthalate) dioxygenase</fullName>
    </submittedName>
    <submittedName>
        <fullName evidence="8">Phthalate 4,5-dioxygenase</fullName>
    </submittedName>
</protein>
<organism evidence="7">
    <name type="scientific">Nocardia terpenica</name>
    <dbReference type="NCBI Taxonomy" id="455432"/>
    <lineage>
        <taxon>Bacteria</taxon>
        <taxon>Bacillati</taxon>
        <taxon>Actinomycetota</taxon>
        <taxon>Actinomycetes</taxon>
        <taxon>Mycobacteriales</taxon>
        <taxon>Nocardiaceae</taxon>
        <taxon>Nocardia</taxon>
    </lineage>
</organism>
<dbReference type="STRING" id="455432.AWN90_18515"/>
<evidence type="ECO:0000313" key="7">
    <source>
        <dbReference type="EMBL" id="AJO72761.1"/>
    </source>
</evidence>
<dbReference type="GO" id="GO:0016705">
    <property type="term" value="F:oxidoreductase activity, acting on paired donors, with incorporation or reduction of molecular oxygen"/>
    <property type="evidence" value="ECO:0007669"/>
    <property type="project" value="UniProtKB-ARBA"/>
</dbReference>
<evidence type="ECO:0000256" key="3">
    <source>
        <dbReference type="ARBA" id="ARBA00023002"/>
    </source>
</evidence>
<keyword evidence="2" id="KW-0479">Metal-binding</keyword>
<keyword evidence="3" id="KW-0560">Oxidoreductase</keyword>
<keyword evidence="5" id="KW-0411">Iron-sulfur</keyword>
<dbReference type="InterPro" id="IPR050584">
    <property type="entry name" value="Cholesterol_7-desaturase"/>
</dbReference>
<dbReference type="Pfam" id="PF19301">
    <property type="entry name" value="LigXa_C"/>
    <property type="match status" value="1"/>
</dbReference>
<dbReference type="GO" id="GO:0046872">
    <property type="term" value="F:metal ion binding"/>
    <property type="evidence" value="ECO:0007669"/>
    <property type="project" value="UniProtKB-KW"/>
</dbReference>
<keyword evidence="4" id="KW-0408">Iron</keyword>
<keyword evidence="9" id="KW-1185">Reference proteome</keyword>
<dbReference type="GO" id="GO:0004497">
    <property type="term" value="F:monooxygenase activity"/>
    <property type="evidence" value="ECO:0007669"/>
    <property type="project" value="UniProtKB-ARBA"/>
</dbReference>
<feature type="domain" description="Rieske" evidence="6">
    <location>
        <begin position="27"/>
        <end position="134"/>
    </location>
</feature>
<evidence type="ECO:0000313" key="8">
    <source>
        <dbReference type="EMBL" id="KZM75380.1"/>
    </source>
</evidence>
<evidence type="ECO:0000256" key="1">
    <source>
        <dbReference type="ARBA" id="ARBA00022714"/>
    </source>
</evidence>
<reference evidence="7" key="2">
    <citation type="journal article" date="2016" name="Org. Biomol. Chem.">
        <title>Target-specific identification and characterization of the putative gene cluster for brasilinolide biosynthesis revealing the mechanistic insights and combinatorial synthetic utility of 2-deoxy-l-fucose biosynthetic enzymes.</title>
        <authorList>
            <person name="Chiu H.T."/>
            <person name="Weng C.P."/>
            <person name="Lin Y.C."/>
            <person name="Chen K.H."/>
        </authorList>
    </citation>
    <scope>NUCLEOTIDE SEQUENCE</scope>
    <source>
        <strain evidence="7">IFM 0406</strain>
    </source>
</reference>
<name>A0A0U1YZB4_9NOCA</name>
<dbReference type="Pfam" id="PF00355">
    <property type="entry name" value="Rieske"/>
    <property type="match status" value="1"/>
</dbReference>
<keyword evidence="1" id="KW-0001">2Fe-2S</keyword>
<dbReference type="EMBL" id="LWGR01000003">
    <property type="protein sequence ID" value="KZM75380.1"/>
    <property type="molecule type" value="Genomic_DNA"/>
</dbReference>
<dbReference type="Proteomes" id="UP000076512">
    <property type="component" value="Unassembled WGS sequence"/>
</dbReference>
<keyword evidence="7" id="KW-0223">Dioxygenase</keyword>
<dbReference type="OrthoDB" id="5243643at2"/>
<dbReference type="Gene3D" id="3.90.380.10">
    <property type="entry name" value="Naphthalene 1,2-dioxygenase Alpha Subunit, Chain A, domain 1"/>
    <property type="match status" value="1"/>
</dbReference>
<evidence type="ECO:0000259" key="6">
    <source>
        <dbReference type="PROSITE" id="PS51296"/>
    </source>
</evidence>
<dbReference type="InterPro" id="IPR036922">
    <property type="entry name" value="Rieske_2Fe-2S_sf"/>
</dbReference>
<evidence type="ECO:0000256" key="4">
    <source>
        <dbReference type="ARBA" id="ARBA00023004"/>
    </source>
</evidence>
<dbReference type="SUPFAM" id="SSF50022">
    <property type="entry name" value="ISP domain"/>
    <property type="match status" value="1"/>
</dbReference>
<dbReference type="PANTHER" id="PTHR21266">
    <property type="entry name" value="IRON-SULFUR DOMAIN CONTAINING PROTEIN"/>
    <property type="match status" value="1"/>
</dbReference>
<accession>A0A0U1YZB4</accession>
<dbReference type="InterPro" id="IPR017941">
    <property type="entry name" value="Rieske_2Fe-2S"/>
</dbReference>
<reference evidence="8 9" key="3">
    <citation type="submission" date="2016-04" db="EMBL/GenBank/DDBJ databases">
        <authorList>
            <person name="Evans L.H."/>
            <person name="Alamgir A."/>
            <person name="Owens N."/>
            <person name="Weber N.D."/>
            <person name="Virtaneva K."/>
            <person name="Barbian K."/>
            <person name="Babar A."/>
            <person name="Rosenke K."/>
        </authorList>
    </citation>
    <scope>NUCLEOTIDE SEQUENCE [LARGE SCALE GENOMIC DNA]</scope>
    <source>
        <strain evidence="8 9">IFM 0406</strain>
    </source>
</reference>
<dbReference type="RefSeq" id="WP_067582647.1">
    <property type="nucleotide sequence ID" value="NZ_JABMCZ010000001.1"/>
</dbReference>
<evidence type="ECO:0000256" key="2">
    <source>
        <dbReference type="ARBA" id="ARBA00022723"/>
    </source>
</evidence>
<reference evidence="7" key="1">
    <citation type="submission" date="2014-11" db="EMBL/GenBank/DDBJ databases">
        <authorList>
            <person name="Zhu J."/>
            <person name="Qi W."/>
            <person name="Song R."/>
        </authorList>
    </citation>
    <scope>NUCLEOTIDE SEQUENCE</scope>
    <source>
        <strain evidence="7">IFM 0406</strain>
    </source>
</reference>
<dbReference type="PROSITE" id="PS51296">
    <property type="entry name" value="RIESKE"/>
    <property type="match status" value="1"/>
</dbReference>
<dbReference type="GO" id="GO:0051213">
    <property type="term" value="F:dioxygenase activity"/>
    <property type="evidence" value="ECO:0007669"/>
    <property type="project" value="UniProtKB-KW"/>
</dbReference>
<dbReference type="AlphaFoldDB" id="A0A0U1YZB4"/>
<gene>
    <name evidence="8" type="ORF">AWN90_18515</name>
</gene>
<proteinExistence type="predicted"/>
<evidence type="ECO:0000313" key="9">
    <source>
        <dbReference type="Proteomes" id="UP000076512"/>
    </source>
</evidence>
<dbReference type="InterPro" id="IPR045623">
    <property type="entry name" value="LigXa_C"/>
</dbReference>